<dbReference type="OrthoDB" id="9801642at2"/>
<accession>A0A023DZK2</accession>
<name>A0A023DZK2_9PROT</name>
<dbReference type="SUPFAM" id="SSF53756">
    <property type="entry name" value="UDP-Glycosyltransferase/glycogen phosphorylase"/>
    <property type="match status" value="1"/>
</dbReference>
<keyword evidence="9" id="KW-0443">Lipid metabolism</keyword>
<keyword evidence="13" id="KW-1185">Reference proteome</keyword>
<evidence type="ECO:0000256" key="5">
    <source>
        <dbReference type="ARBA" id="ARBA00022516"/>
    </source>
</evidence>
<keyword evidence="8" id="KW-0808">Transferase</keyword>
<evidence type="ECO:0000313" key="13">
    <source>
        <dbReference type="Proteomes" id="UP000024842"/>
    </source>
</evidence>
<dbReference type="GO" id="GO:0009245">
    <property type="term" value="P:lipid A biosynthetic process"/>
    <property type="evidence" value="ECO:0007669"/>
    <property type="project" value="UniProtKB-UniRule"/>
</dbReference>
<comment type="function">
    <text evidence="1">Condensation of UDP-2,3-diacylglucosamine and 2,3-diacylglucosamine-1-phosphate to form lipid A disaccharide, a precursor of lipid A, a phosphorylated glycolipid that anchors the lipopolysaccharide to the outer membrane of the cell.</text>
</comment>
<dbReference type="NCBIfam" id="TIGR00215">
    <property type="entry name" value="lpxB"/>
    <property type="match status" value="1"/>
</dbReference>
<sequence length="377" mass="42498">MTKIHSSFRKVWVIAGEPSGDALGGSLLAVLRQKYPDIVFSGIGGPLMEESGGFVSLFPYTELCHMGIGSVLKNGISLIKRYYQAVNAIFLQRPDLLLTIDCPDFSLRVSHSVRKITKRIHCVAPSVWAWRKSRARTLEKKTDYLLHLFEFEKKFFPKIPCFWVGHPLADQSFVNRDVFWSTYPSFSSLHPLLCILPGSRISEIKRCWPVFKQSVELLRRAVKNLQVVIVTLPEHKELFEQEKYLVVTDSLLKKSIFLNSTAALACSGTVTLELALCGTPMVIGYRVHCVLAWILRRLITTPYVGLVNILAKKMVAPEYLQENFTPEGLESALKVLLNSNQISKDPQNFEKIWSNVKTPLGFAETSTKVIADVLNLA</sequence>
<evidence type="ECO:0000256" key="10">
    <source>
        <dbReference type="ARBA" id="ARBA00048975"/>
    </source>
</evidence>
<evidence type="ECO:0000256" key="11">
    <source>
        <dbReference type="NCBIfam" id="TIGR00215"/>
    </source>
</evidence>
<protein>
    <recommendedName>
        <fullName evidence="4 11">Lipid-A-disaccharide synthase</fullName>
        <ecNumber evidence="3 11">2.4.1.182</ecNumber>
    </recommendedName>
</protein>
<dbReference type="EMBL" id="BAUP01000097">
    <property type="protein sequence ID" value="GAJ46450.1"/>
    <property type="molecule type" value="Genomic_DNA"/>
</dbReference>
<evidence type="ECO:0000256" key="1">
    <source>
        <dbReference type="ARBA" id="ARBA00002056"/>
    </source>
</evidence>
<gene>
    <name evidence="12" type="ORF">HE1_00784</name>
</gene>
<evidence type="ECO:0000256" key="7">
    <source>
        <dbReference type="ARBA" id="ARBA00022676"/>
    </source>
</evidence>
<reference evidence="12 13" key="1">
    <citation type="journal article" date="2014" name="FEMS Microbiol. Lett.">
        <title>Draft genome sequences of three Holospora species (Holospora obtusa, Holospora undulata, and Holospora elegans), endonuclear symbiotic bacteria of the ciliate Paramecium caudatum.</title>
        <authorList>
            <person name="Dohra H."/>
            <person name="Tanaka K."/>
            <person name="Suzuki T."/>
            <person name="Fujishima M."/>
            <person name="Suzuki H."/>
        </authorList>
    </citation>
    <scope>NUCLEOTIDE SEQUENCE [LARGE SCALE GENOMIC DNA]</scope>
    <source>
        <strain evidence="12 13">E1</strain>
    </source>
</reference>
<dbReference type="EC" id="2.4.1.182" evidence="3 11"/>
<dbReference type="Pfam" id="PF02684">
    <property type="entry name" value="LpxB"/>
    <property type="match status" value="1"/>
</dbReference>
<dbReference type="GO" id="GO:0005543">
    <property type="term" value="F:phospholipid binding"/>
    <property type="evidence" value="ECO:0007669"/>
    <property type="project" value="TreeGrafter"/>
</dbReference>
<dbReference type="InterPro" id="IPR003835">
    <property type="entry name" value="Glyco_trans_19"/>
</dbReference>
<dbReference type="PANTHER" id="PTHR30372">
    <property type="entry name" value="LIPID-A-DISACCHARIDE SYNTHASE"/>
    <property type="match status" value="1"/>
</dbReference>
<comment type="similarity">
    <text evidence="2">Belongs to the LpxB family.</text>
</comment>
<dbReference type="STRING" id="1427503.HE1_00784"/>
<comment type="caution">
    <text evidence="12">The sequence shown here is derived from an EMBL/GenBank/DDBJ whole genome shotgun (WGS) entry which is preliminary data.</text>
</comment>
<keyword evidence="7" id="KW-0328">Glycosyltransferase</keyword>
<dbReference type="GO" id="GO:0016020">
    <property type="term" value="C:membrane"/>
    <property type="evidence" value="ECO:0007669"/>
    <property type="project" value="GOC"/>
</dbReference>
<proteinExistence type="inferred from homology"/>
<evidence type="ECO:0000313" key="12">
    <source>
        <dbReference type="EMBL" id="GAJ46450.1"/>
    </source>
</evidence>
<evidence type="ECO:0000256" key="3">
    <source>
        <dbReference type="ARBA" id="ARBA00012687"/>
    </source>
</evidence>
<evidence type="ECO:0000256" key="2">
    <source>
        <dbReference type="ARBA" id="ARBA00007868"/>
    </source>
</evidence>
<evidence type="ECO:0000256" key="6">
    <source>
        <dbReference type="ARBA" id="ARBA00022556"/>
    </source>
</evidence>
<dbReference type="AlphaFoldDB" id="A0A023DZK2"/>
<dbReference type="GO" id="GO:0008915">
    <property type="term" value="F:lipid-A-disaccharide synthase activity"/>
    <property type="evidence" value="ECO:0007669"/>
    <property type="project" value="UniProtKB-UniRule"/>
</dbReference>
<dbReference type="Proteomes" id="UP000024842">
    <property type="component" value="Unassembled WGS sequence"/>
</dbReference>
<dbReference type="PANTHER" id="PTHR30372:SF4">
    <property type="entry name" value="LIPID-A-DISACCHARIDE SYNTHASE, MITOCHONDRIAL-RELATED"/>
    <property type="match status" value="1"/>
</dbReference>
<evidence type="ECO:0000256" key="4">
    <source>
        <dbReference type="ARBA" id="ARBA00020902"/>
    </source>
</evidence>
<keyword evidence="5" id="KW-0444">Lipid biosynthesis</keyword>
<keyword evidence="6" id="KW-0441">Lipid A biosynthesis</keyword>
<evidence type="ECO:0000256" key="8">
    <source>
        <dbReference type="ARBA" id="ARBA00022679"/>
    </source>
</evidence>
<evidence type="ECO:0000256" key="9">
    <source>
        <dbReference type="ARBA" id="ARBA00023098"/>
    </source>
</evidence>
<comment type="catalytic activity">
    <reaction evidence="10">
        <text>a lipid X + a UDP-2-N,3-O-bis[(3R)-3-hydroxyacyl]-alpha-D-glucosamine = a lipid A disaccharide + UDP + H(+)</text>
        <dbReference type="Rhea" id="RHEA:67828"/>
        <dbReference type="ChEBI" id="CHEBI:15378"/>
        <dbReference type="ChEBI" id="CHEBI:58223"/>
        <dbReference type="ChEBI" id="CHEBI:137748"/>
        <dbReference type="ChEBI" id="CHEBI:176338"/>
        <dbReference type="ChEBI" id="CHEBI:176343"/>
        <dbReference type="EC" id="2.4.1.182"/>
    </reaction>
</comment>
<organism evidence="12 13">
    <name type="scientific">Holospora elegans E1</name>
    <dbReference type="NCBI Taxonomy" id="1427503"/>
    <lineage>
        <taxon>Bacteria</taxon>
        <taxon>Pseudomonadati</taxon>
        <taxon>Pseudomonadota</taxon>
        <taxon>Alphaproteobacteria</taxon>
        <taxon>Holosporales</taxon>
        <taxon>Holosporaceae</taxon>
        <taxon>Holospora</taxon>
    </lineage>
</organism>